<evidence type="ECO:0008006" key="4">
    <source>
        <dbReference type="Google" id="ProtNLM"/>
    </source>
</evidence>
<gene>
    <name evidence="2" type="ORF">GCM10011425_13360</name>
</gene>
<dbReference type="RefSeq" id="WP_188415005.1">
    <property type="nucleotide sequence ID" value="NZ_BMDO01000002.1"/>
</dbReference>
<reference evidence="2" key="2">
    <citation type="submission" date="2020-09" db="EMBL/GenBank/DDBJ databases">
        <authorList>
            <person name="Sun Q."/>
            <person name="Sedlacek I."/>
        </authorList>
    </citation>
    <scope>NUCLEOTIDE SEQUENCE</scope>
    <source>
        <strain evidence="2">CCM 8711</strain>
    </source>
</reference>
<organism evidence="2 3">
    <name type="scientific">Mucilaginibacter galii</name>
    <dbReference type="NCBI Taxonomy" id="2005073"/>
    <lineage>
        <taxon>Bacteria</taxon>
        <taxon>Pseudomonadati</taxon>
        <taxon>Bacteroidota</taxon>
        <taxon>Sphingobacteriia</taxon>
        <taxon>Sphingobacteriales</taxon>
        <taxon>Sphingobacteriaceae</taxon>
        <taxon>Mucilaginibacter</taxon>
    </lineage>
</organism>
<keyword evidence="1" id="KW-0732">Signal</keyword>
<evidence type="ECO:0000256" key="1">
    <source>
        <dbReference type="SAM" id="SignalP"/>
    </source>
</evidence>
<evidence type="ECO:0000313" key="2">
    <source>
        <dbReference type="EMBL" id="GGI50124.1"/>
    </source>
</evidence>
<dbReference type="Proteomes" id="UP000662074">
    <property type="component" value="Unassembled WGS sequence"/>
</dbReference>
<sequence>MKKYIQFFILPLLLIGSKAHAGWPVGKYHYILAPSYSFYTATSGWDRNGNYFKNSGQKFIAQSIGIYAAYGVSRKLDLSVSVPITYQSISYGNISTNTVALGDLQFGGSYVLINSKFANYTSLYIGGILPLYTNTKTRILGLGNAGATAKLSNSGNITKKMFYSAEIGFAQYVGEGAPQQYLSTITVGYLIDKRNQIGADIGGVRSISNDKQLTLNTFANRDFDYLKVSGNYGHAISKRINVNIAGFYTIAGYNTGQGFGGALSLLLRLPNP</sequence>
<dbReference type="EMBL" id="BMDO01000002">
    <property type="protein sequence ID" value="GGI50124.1"/>
    <property type="molecule type" value="Genomic_DNA"/>
</dbReference>
<dbReference type="AlphaFoldDB" id="A0A917J7L1"/>
<accession>A0A917J7L1</accession>
<name>A0A917J7L1_9SPHI</name>
<feature type="signal peptide" evidence="1">
    <location>
        <begin position="1"/>
        <end position="21"/>
    </location>
</feature>
<reference evidence="2" key="1">
    <citation type="journal article" date="2014" name="Int. J. Syst. Evol. Microbiol.">
        <title>Complete genome sequence of Corynebacterium casei LMG S-19264T (=DSM 44701T), isolated from a smear-ripened cheese.</title>
        <authorList>
            <consortium name="US DOE Joint Genome Institute (JGI-PGF)"/>
            <person name="Walter F."/>
            <person name="Albersmeier A."/>
            <person name="Kalinowski J."/>
            <person name="Ruckert C."/>
        </authorList>
    </citation>
    <scope>NUCLEOTIDE SEQUENCE</scope>
    <source>
        <strain evidence="2">CCM 8711</strain>
    </source>
</reference>
<evidence type="ECO:0000313" key="3">
    <source>
        <dbReference type="Proteomes" id="UP000662074"/>
    </source>
</evidence>
<proteinExistence type="predicted"/>
<comment type="caution">
    <text evidence="2">The sequence shown here is derived from an EMBL/GenBank/DDBJ whole genome shotgun (WGS) entry which is preliminary data.</text>
</comment>
<keyword evidence="3" id="KW-1185">Reference proteome</keyword>
<protein>
    <recommendedName>
        <fullName evidence="4">Type IX secretion system membrane protein PorP/SprF</fullName>
    </recommendedName>
</protein>
<feature type="chain" id="PRO_5037449415" description="Type IX secretion system membrane protein PorP/SprF" evidence="1">
    <location>
        <begin position="22"/>
        <end position="272"/>
    </location>
</feature>